<accession>A0A841BTV3</accession>
<comment type="caution">
    <text evidence="5">The sequence shown here is derived from an EMBL/GenBank/DDBJ whole genome shotgun (WGS) entry which is preliminary data.</text>
</comment>
<keyword evidence="3 4" id="KW-0460">Magnesium</keyword>
<dbReference type="Gene3D" id="3.40.190.80">
    <property type="match status" value="1"/>
</dbReference>
<dbReference type="Proteomes" id="UP000587527">
    <property type="component" value="Unassembled WGS sequence"/>
</dbReference>
<keyword evidence="1 4" id="KW-0479">Metal-binding</keyword>
<keyword evidence="2 5" id="KW-0378">Hydrolase</keyword>
<dbReference type="PRINTS" id="PR00377">
    <property type="entry name" value="IMPHPHTASES"/>
</dbReference>
<dbReference type="Pfam" id="PF00459">
    <property type="entry name" value="Inositol_P"/>
    <property type="match status" value="1"/>
</dbReference>
<dbReference type="EC" id="3.1.3.25" evidence="5"/>
<evidence type="ECO:0000256" key="4">
    <source>
        <dbReference type="PIRSR" id="PIRSR600760-2"/>
    </source>
</evidence>
<dbReference type="SUPFAM" id="SSF56655">
    <property type="entry name" value="Carbohydrate phosphatase"/>
    <property type="match status" value="1"/>
</dbReference>
<dbReference type="PANTHER" id="PTHR20854">
    <property type="entry name" value="INOSITOL MONOPHOSPHATASE"/>
    <property type="match status" value="1"/>
</dbReference>
<dbReference type="InterPro" id="IPR000760">
    <property type="entry name" value="Inositol_monophosphatase-like"/>
</dbReference>
<reference evidence="5 6" key="1">
    <citation type="submission" date="2020-08" db="EMBL/GenBank/DDBJ databases">
        <title>Sequencing the genomes of 1000 actinobacteria strains.</title>
        <authorList>
            <person name="Klenk H.-P."/>
        </authorList>
    </citation>
    <scope>NUCLEOTIDE SEQUENCE [LARGE SCALE GENOMIC DNA]</scope>
    <source>
        <strain evidence="5 6">DSM 45362</strain>
    </source>
</reference>
<evidence type="ECO:0000313" key="6">
    <source>
        <dbReference type="Proteomes" id="UP000587527"/>
    </source>
</evidence>
<evidence type="ECO:0000256" key="2">
    <source>
        <dbReference type="ARBA" id="ARBA00022801"/>
    </source>
</evidence>
<dbReference type="GO" id="GO:0008934">
    <property type="term" value="F:inositol monophosphate 1-phosphatase activity"/>
    <property type="evidence" value="ECO:0007669"/>
    <property type="project" value="TreeGrafter"/>
</dbReference>
<proteinExistence type="predicted"/>
<dbReference type="Gene3D" id="3.30.540.10">
    <property type="entry name" value="Fructose-1,6-Bisphosphatase, subunit A, domain 1"/>
    <property type="match status" value="1"/>
</dbReference>
<feature type="binding site" evidence="4">
    <location>
        <position position="176"/>
    </location>
    <ligand>
        <name>Mg(2+)</name>
        <dbReference type="ChEBI" id="CHEBI:18420"/>
        <label>1</label>
        <note>catalytic</note>
    </ligand>
</feature>
<feature type="binding site" evidence="4">
    <location>
        <position position="45"/>
    </location>
    <ligand>
        <name>Mg(2+)</name>
        <dbReference type="ChEBI" id="CHEBI:18420"/>
        <label>1</label>
        <note>catalytic</note>
    </ligand>
</feature>
<protein>
    <submittedName>
        <fullName evidence="5">Myo-inositol-1(Or 4)-monophosphatase</fullName>
        <ecNumber evidence="5">3.1.3.25</ecNumber>
    </submittedName>
</protein>
<sequence>MASEADYAIERAVRAFLAIETPSIAFIGEEDGTTGPDGDWAWILDPIDGTVNYLHGSPLCAVSLALVHRNRPVLGIIDAPRLRTRFTAVEGGGAWENGNRIHTSTVDRLDEAVVAIGDYAVGTDAQRKNDIRIKLTASLAATVQRIRMHGTAAIDFAFLAAGKIDATVTMSNNPWDMSAGVIIAREAGALVVDADGSEHTTESSATIGCAPGISELILAMIAQARQ</sequence>
<dbReference type="GO" id="GO:0046872">
    <property type="term" value="F:metal ion binding"/>
    <property type="evidence" value="ECO:0007669"/>
    <property type="project" value="UniProtKB-KW"/>
</dbReference>
<name>A0A841BTV3_9ACTN</name>
<dbReference type="InterPro" id="IPR020583">
    <property type="entry name" value="Inositol_monoP_metal-BS"/>
</dbReference>
<dbReference type="GO" id="GO:0007165">
    <property type="term" value="P:signal transduction"/>
    <property type="evidence" value="ECO:0007669"/>
    <property type="project" value="TreeGrafter"/>
</dbReference>
<dbReference type="AlphaFoldDB" id="A0A841BTV3"/>
<dbReference type="GO" id="GO:0006020">
    <property type="term" value="P:inositol metabolic process"/>
    <property type="evidence" value="ECO:0007669"/>
    <property type="project" value="TreeGrafter"/>
</dbReference>
<feature type="binding site" evidence="4">
    <location>
        <position position="48"/>
    </location>
    <ligand>
        <name>Mg(2+)</name>
        <dbReference type="ChEBI" id="CHEBI:18420"/>
        <label>1</label>
        <note>catalytic</note>
    </ligand>
</feature>
<organism evidence="5 6">
    <name type="scientific">Allocatelliglobosispora scoriae</name>
    <dbReference type="NCBI Taxonomy" id="643052"/>
    <lineage>
        <taxon>Bacteria</taxon>
        <taxon>Bacillati</taxon>
        <taxon>Actinomycetota</taxon>
        <taxon>Actinomycetes</taxon>
        <taxon>Micromonosporales</taxon>
        <taxon>Micromonosporaceae</taxon>
        <taxon>Allocatelliglobosispora</taxon>
    </lineage>
</organism>
<comment type="cofactor">
    <cofactor evidence="4">
        <name>Mg(2+)</name>
        <dbReference type="ChEBI" id="CHEBI:18420"/>
    </cofactor>
</comment>
<dbReference type="PROSITE" id="PS00629">
    <property type="entry name" value="IMP_1"/>
    <property type="match status" value="1"/>
</dbReference>
<feature type="binding site" evidence="4">
    <location>
        <position position="47"/>
    </location>
    <ligand>
        <name>Mg(2+)</name>
        <dbReference type="ChEBI" id="CHEBI:18420"/>
        <label>1</label>
        <note>catalytic</note>
    </ligand>
</feature>
<keyword evidence="6" id="KW-1185">Reference proteome</keyword>
<gene>
    <name evidence="5" type="ORF">F4553_003968</name>
</gene>
<evidence type="ECO:0000256" key="1">
    <source>
        <dbReference type="ARBA" id="ARBA00022723"/>
    </source>
</evidence>
<dbReference type="EMBL" id="JACHMN010000002">
    <property type="protein sequence ID" value="MBB5870589.1"/>
    <property type="molecule type" value="Genomic_DNA"/>
</dbReference>
<evidence type="ECO:0000256" key="3">
    <source>
        <dbReference type="ARBA" id="ARBA00022842"/>
    </source>
</evidence>
<dbReference type="PANTHER" id="PTHR20854:SF4">
    <property type="entry name" value="INOSITOL-1-MONOPHOSPHATASE-RELATED"/>
    <property type="match status" value="1"/>
</dbReference>
<feature type="binding site" evidence="4">
    <location>
        <position position="29"/>
    </location>
    <ligand>
        <name>Mg(2+)</name>
        <dbReference type="ChEBI" id="CHEBI:18420"/>
        <label>1</label>
        <note>catalytic</note>
    </ligand>
</feature>
<evidence type="ECO:0000313" key="5">
    <source>
        <dbReference type="EMBL" id="MBB5870589.1"/>
    </source>
</evidence>